<reference evidence="1 2" key="1">
    <citation type="submission" date="2020-08" db="EMBL/GenBank/DDBJ databases">
        <title>Sequencing the genomes of 1000 actinobacteria strains.</title>
        <authorList>
            <person name="Klenk H.-P."/>
        </authorList>
    </citation>
    <scope>NUCLEOTIDE SEQUENCE [LARGE SCALE GENOMIC DNA]</scope>
    <source>
        <strain evidence="1 2">DSM 44551</strain>
    </source>
</reference>
<comment type="caution">
    <text evidence="1">The sequence shown here is derived from an EMBL/GenBank/DDBJ whole genome shotgun (WGS) entry which is preliminary data.</text>
</comment>
<protein>
    <submittedName>
        <fullName evidence="1">Uncharacterized protein</fullName>
    </submittedName>
</protein>
<dbReference type="AlphaFoldDB" id="A0A7W8VFQ2"/>
<accession>A0A7W8VFQ2</accession>
<proteinExistence type="predicted"/>
<sequence>MEHMDHGGADPAADPVRILRHEFEAGEGSFLIRLRCDLVWDRAAFTRLERAMRAVCERHQDADLLERRLAEGFYELSTWVRDWSTHPNFPRPAPESYHSACLERLEDLADWFFRGESPYLPGHTWPEL</sequence>
<dbReference type="RefSeq" id="WP_246528334.1">
    <property type="nucleotide sequence ID" value="NZ_BAAAJD010000060.1"/>
</dbReference>
<gene>
    <name evidence="1" type="ORF">HDA36_004736</name>
</gene>
<name>A0A7W8VFQ2_9ACTN</name>
<evidence type="ECO:0000313" key="2">
    <source>
        <dbReference type="Proteomes" id="UP000572635"/>
    </source>
</evidence>
<organism evidence="1 2">
    <name type="scientific">Nocardiopsis composta</name>
    <dbReference type="NCBI Taxonomy" id="157465"/>
    <lineage>
        <taxon>Bacteria</taxon>
        <taxon>Bacillati</taxon>
        <taxon>Actinomycetota</taxon>
        <taxon>Actinomycetes</taxon>
        <taxon>Streptosporangiales</taxon>
        <taxon>Nocardiopsidaceae</taxon>
        <taxon>Nocardiopsis</taxon>
    </lineage>
</organism>
<dbReference type="Proteomes" id="UP000572635">
    <property type="component" value="Unassembled WGS sequence"/>
</dbReference>
<evidence type="ECO:0000313" key="1">
    <source>
        <dbReference type="EMBL" id="MBB5434652.1"/>
    </source>
</evidence>
<dbReference type="EMBL" id="JACHDB010000001">
    <property type="protein sequence ID" value="MBB5434652.1"/>
    <property type="molecule type" value="Genomic_DNA"/>
</dbReference>
<keyword evidence="2" id="KW-1185">Reference proteome</keyword>